<dbReference type="GO" id="GO:0003723">
    <property type="term" value="F:RNA binding"/>
    <property type="evidence" value="ECO:0007669"/>
    <property type="project" value="TreeGrafter"/>
</dbReference>
<dbReference type="Gene3D" id="1.20.960.50">
    <property type="entry name" value="Cleavage stimulation factor subunit 1, dimerisation domain"/>
    <property type="match status" value="1"/>
</dbReference>
<proteinExistence type="predicted"/>
<evidence type="ECO:0000256" key="1">
    <source>
        <dbReference type="ARBA" id="ARBA00004123"/>
    </source>
</evidence>
<evidence type="ECO:0000256" key="5">
    <source>
        <dbReference type="PROSITE-ProRule" id="PRU00221"/>
    </source>
</evidence>
<dbReference type="OrthoDB" id="6253415at2759"/>
<dbReference type="PANTHER" id="PTHR44133:SF2">
    <property type="entry name" value="CLEAVAGE STIMULATION FACTOR SUBUNIT 1"/>
    <property type="match status" value="1"/>
</dbReference>
<gene>
    <name evidence="7" type="ORF">A3Q56_08618</name>
</gene>
<dbReference type="InterPro" id="IPR001680">
    <property type="entry name" value="WD40_rpt"/>
</dbReference>
<dbReference type="InterPro" id="IPR044633">
    <property type="entry name" value="CstF1-like"/>
</dbReference>
<keyword evidence="8" id="KW-1185">Reference proteome</keyword>
<dbReference type="Pfam" id="PF00400">
    <property type="entry name" value="WD40"/>
    <property type="match status" value="1"/>
</dbReference>
<feature type="repeat" description="WD" evidence="5">
    <location>
        <begin position="92"/>
        <end position="133"/>
    </location>
</feature>
<accession>A0A177ANS2</accession>
<keyword evidence="3" id="KW-0539">Nucleus</keyword>
<dbReference type="Gene3D" id="2.130.10.10">
    <property type="entry name" value="YVTN repeat-like/Quinoprotein amine dehydrogenase"/>
    <property type="match status" value="1"/>
</dbReference>
<dbReference type="SUPFAM" id="SSF50978">
    <property type="entry name" value="WD40 repeat-like"/>
    <property type="match status" value="1"/>
</dbReference>
<dbReference type="InterPro" id="IPR032028">
    <property type="entry name" value="CSTF1_dimer"/>
</dbReference>
<evidence type="ECO:0000256" key="2">
    <source>
        <dbReference type="ARBA" id="ARBA00022664"/>
    </source>
</evidence>
<dbReference type="Pfam" id="PF16699">
    <property type="entry name" value="CSTF1_dimer"/>
    <property type="match status" value="1"/>
</dbReference>
<dbReference type="GO" id="GO:0031124">
    <property type="term" value="P:mRNA 3'-end processing"/>
    <property type="evidence" value="ECO:0007669"/>
    <property type="project" value="InterPro"/>
</dbReference>
<dbReference type="InterPro" id="IPR015943">
    <property type="entry name" value="WD40/YVTN_repeat-like_dom_sf"/>
</dbReference>
<keyword evidence="5" id="KW-0853">WD repeat</keyword>
<comment type="subcellular location">
    <subcellularLocation>
        <location evidence="1">Nucleus</location>
    </subcellularLocation>
</comment>
<evidence type="ECO:0000256" key="3">
    <source>
        <dbReference type="ARBA" id="ARBA00023242"/>
    </source>
</evidence>
<protein>
    <recommendedName>
        <fullName evidence="4">Cleavage stimulation factor 50 kDa subunit</fullName>
    </recommendedName>
</protein>
<feature type="non-terminal residue" evidence="7">
    <location>
        <position position="154"/>
    </location>
</feature>
<dbReference type="SMART" id="SM00320">
    <property type="entry name" value="WD40"/>
    <property type="match status" value="1"/>
</dbReference>
<feature type="domain" description="Cleavage stimulation factor subunit 1 dimerisation" evidence="6">
    <location>
        <begin position="7"/>
        <end position="52"/>
    </location>
</feature>
<dbReference type="GO" id="GO:0005848">
    <property type="term" value="C:mRNA cleavage stimulating factor complex"/>
    <property type="evidence" value="ECO:0007669"/>
    <property type="project" value="InterPro"/>
</dbReference>
<organism evidence="7 8">
    <name type="scientific">Intoshia linei</name>
    <dbReference type="NCBI Taxonomy" id="1819745"/>
    <lineage>
        <taxon>Eukaryota</taxon>
        <taxon>Metazoa</taxon>
        <taxon>Spiralia</taxon>
        <taxon>Lophotrochozoa</taxon>
        <taxon>Mesozoa</taxon>
        <taxon>Orthonectida</taxon>
        <taxon>Rhopaluridae</taxon>
        <taxon>Intoshia</taxon>
    </lineage>
</organism>
<reference evidence="7 8" key="1">
    <citation type="submission" date="2016-04" db="EMBL/GenBank/DDBJ databases">
        <title>The genome of Intoshia linei affirms orthonectids as highly simplified spiralians.</title>
        <authorList>
            <person name="Mikhailov K.V."/>
            <person name="Slusarev G.S."/>
            <person name="Nikitin M.A."/>
            <person name="Logacheva M.D."/>
            <person name="Penin A."/>
            <person name="Aleoshin V."/>
            <person name="Panchin Y.V."/>
        </authorList>
    </citation>
    <scope>NUCLEOTIDE SEQUENCE [LARGE SCALE GENOMIC DNA]</scope>
    <source>
        <strain evidence="7">Intl2013</strain>
        <tissue evidence="7">Whole animal</tissue>
    </source>
</reference>
<evidence type="ECO:0000259" key="6">
    <source>
        <dbReference type="Pfam" id="PF16699"/>
    </source>
</evidence>
<evidence type="ECO:0000256" key="4">
    <source>
        <dbReference type="ARBA" id="ARBA00029851"/>
    </source>
</evidence>
<dbReference type="PROSITE" id="PS50082">
    <property type="entry name" value="WD_REPEATS_2"/>
    <property type="match status" value="1"/>
</dbReference>
<keyword evidence="2" id="KW-0507">mRNA processing</keyword>
<evidence type="ECO:0000313" key="7">
    <source>
        <dbReference type="EMBL" id="OAF63675.1"/>
    </source>
</evidence>
<dbReference type="InterPro" id="IPR036322">
    <property type="entry name" value="WD40_repeat_dom_sf"/>
</dbReference>
<sequence>MDNYEVRNRLYRLIVSQLTFDGFAKEAESLSTHLNIVPKCVPSTELMSIVGNHMNSADKIVKKVSGLDLDISYDELSQIFSPEPSKYRNVYFTTHKGSVNTAVFNKSGNLIATGSMDGCVKIVDYDRLKIRSAVAEGQSQNETNPVIRIFYDGG</sequence>
<dbReference type="EMBL" id="LWCA01002834">
    <property type="protein sequence ID" value="OAF63675.1"/>
    <property type="molecule type" value="Genomic_DNA"/>
</dbReference>
<comment type="caution">
    <text evidence="7">The sequence shown here is derived from an EMBL/GenBank/DDBJ whole genome shotgun (WGS) entry which is preliminary data.</text>
</comment>
<dbReference type="AlphaFoldDB" id="A0A177ANS2"/>
<dbReference type="Proteomes" id="UP000078046">
    <property type="component" value="Unassembled WGS sequence"/>
</dbReference>
<name>A0A177ANS2_9BILA</name>
<evidence type="ECO:0000313" key="8">
    <source>
        <dbReference type="Proteomes" id="UP000078046"/>
    </source>
</evidence>
<dbReference type="InterPro" id="IPR038184">
    <property type="entry name" value="CSTF1_dimer_sf"/>
</dbReference>
<dbReference type="PANTHER" id="PTHR44133">
    <property type="entry name" value="CLEAVAGE STIMULATION FACTOR SUBUNIT 1"/>
    <property type="match status" value="1"/>
</dbReference>